<evidence type="ECO:0000313" key="13">
    <source>
        <dbReference type="Proteomes" id="UP000461670"/>
    </source>
</evidence>
<evidence type="ECO:0000256" key="4">
    <source>
        <dbReference type="ARBA" id="ARBA00022692"/>
    </source>
</evidence>
<feature type="transmembrane region" description="Helical" evidence="10">
    <location>
        <begin position="48"/>
        <end position="69"/>
    </location>
</feature>
<keyword evidence="6 10" id="KW-1133">Transmembrane helix</keyword>
<feature type="transmembrane region" description="Helical" evidence="10">
    <location>
        <begin position="213"/>
        <end position="230"/>
    </location>
</feature>
<dbReference type="GO" id="GO:0005886">
    <property type="term" value="C:plasma membrane"/>
    <property type="evidence" value="ECO:0007669"/>
    <property type="project" value="UniProtKB-SubCell"/>
</dbReference>
<dbReference type="Pfam" id="PF03471">
    <property type="entry name" value="CorC_HlyC"/>
    <property type="match status" value="1"/>
</dbReference>
<dbReference type="SMART" id="SM01091">
    <property type="entry name" value="CorC_HlyC"/>
    <property type="match status" value="1"/>
</dbReference>
<evidence type="ECO:0000256" key="10">
    <source>
        <dbReference type="SAM" id="Phobius"/>
    </source>
</evidence>
<dbReference type="InterPro" id="IPR036318">
    <property type="entry name" value="FAD-bd_PCMH-like_sf"/>
</dbReference>
<evidence type="ECO:0000256" key="7">
    <source>
        <dbReference type="ARBA" id="ARBA00023122"/>
    </source>
</evidence>
<feature type="transmembrane region" description="Helical" evidence="10">
    <location>
        <begin position="12"/>
        <end position="36"/>
    </location>
</feature>
<feature type="transmembrane region" description="Helical" evidence="10">
    <location>
        <begin position="120"/>
        <end position="141"/>
    </location>
</feature>
<dbReference type="InterPro" id="IPR005170">
    <property type="entry name" value="Transptr-assoc_dom"/>
</dbReference>
<evidence type="ECO:0000256" key="1">
    <source>
        <dbReference type="ARBA" id="ARBA00004651"/>
    </source>
</evidence>
<dbReference type="AlphaFoldDB" id="A0A7V8FKU7"/>
<keyword evidence="7 9" id="KW-0129">CBS domain</keyword>
<dbReference type="InterPro" id="IPR046342">
    <property type="entry name" value="CBS_dom_sf"/>
</dbReference>
<dbReference type="Pfam" id="PF03741">
    <property type="entry name" value="TerC"/>
    <property type="match status" value="1"/>
</dbReference>
<comment type="caution">
    <text evidence="12">The sequence shown here is derived from an EMBL/GenBank/DDBJ whole genome shotgun (WGS) entry which is preliminary data.</text>
</comment>
<gene>
    <name evidence="12" type="ORF">GAK30_03635</name>
</gene>
<evidence type="ECO:0000313" key="12">
    <source>
        <dbReference type="EMBL" id="KAF1018524.1"/>
    </source>
</evidence>
<sequence>MEWLSDPAVWAGLLTLVVLEIVLGIDNLVFIAILADKLPPHQRDKARVVGLTLALFMRLGLLTVMAQLIRLTTPVFSFWLFTFSWRDIILLVGGLFLLWKATTELHERLEGVEHAGPARKGYASFSLVLVQIVILDAVFSLDSIITAVGMVEHLEVMMIAVVLAMIVMLAASKPLTRFVSAHPTVVVLCLSFLLMIGFSLVAEGLGFHLPKGYLYAAIGFSILIEFFNQLRQRNQIKSEARVPMRDRTARAVLRLLGDREGLQQAEGASTQAQIAAALPAAFGPEERNMVSGVLTLAERSVLSIMTPRNDVDWLDITQDTETLRQQIIDQPHGLFPVCERTGLDQIIGVGRAKDLLADLVAHGQISRKVTPESTLRPALIVPETISVIRLTEVLRQSRGHMALVSDEYGTILGLVTPMDVLEAIAGEFPDVGENLSVQPIGPDHWVVDGLVDLHTLELALGVPDLAPADDEYSTLTGLILAHSKQLPVAGQVVEIQGLRLEVMALEERRITSVDVKRLAGGDAAGHAPESASN</sequence>
<evidence type="ECO:0000256" key="6">
    <source>
        <dbReference type="ARBA" id="ARBA00022989"/>
    </source>
</evidence>
<dbReference type="InterPro" id="IPR016169">
    <property type="entry name" value="FAD-bd_PCMH_sub2"/>
</dbReference>
<dbReference type="InterPro" id="IPR000644">
    <property type="entry name" value="CBS_dom"/>
</dbReference>
<dbReference type="SUPFAM" id="SSF56176">
    <property type="entry name" value="FAD-binding/transporter-associated domain-like"/>
    <property type="match status" value="1"/>
</dbReference>
<feature type="transmembrane region" description="Helical" evidence="10">
    <location>
        <begin position="75"/>
        <end position="99"/>
    </location>
</feature>
<dbReference type="EMBL" id="WNDQ01000083">
    <property type="protein sequence ID" value="KAF1018524.1"/>
    <property type="molecule type" value="Genomic_DNA"/>
</dbReference>
<keyword evidence="8 10" id="KW-0472">Membrane</keyword>
<evidence type="ECO:0000259" key="11">
    <source>
        <dbReference type="PROSITE" id="PS51371"/>
    </source>
</evidence>
<dbReference type="SUPFAM" id="SSF54631">
    <property type="entry name" value="CBS-domain pair"/>
    <property type="match status" value="1"/>
</dbReference>
<evidence type="ECO:0000256" key="3">
    <source>
        <dbReference type="ARBA" id="ARBA00022475"/>
    </source>
</evidence>
<feature type="transmembrane region" description="Helical" evidence="10">
    <location>
        <begin position="183"/>
        <end position="201"/>
    </location>
</feature>
<protein>
    <recommendedName>
        <fullName evidence="11">CBS domain-containing protein</fullName>
    </recommendedName>
</protein>
<name>A0A7V8FKU7_9BURK</name>
<evidence type="ECO:0000256" key="2">
    <source>
        <dbReference type="ARBA" id="ARBA00006337"/>
    </source>
</evidence>
<dbReference type="GO" id="GO:0050660">
    <property type="term" value="F:flavin adenine dinucleotide binding"/>
    <property type="evidence" value="ECO:0007669"/>
    <property type="project" value="InterPro"/>
</dbReference>
<dbReference type="PROSITE" id="PS51371">
    <property type="entry name" value="CBS"/>
    <property type="match status" value="1"/>
</dbReference>
<feature type="transmembrane region" description="Helical" evidence="10">
    <location>
        <begin position="153"/>
        <end position="171"/>
    </location>
</feature>
<evidence type="ECO:0000256" key="8">
    <source>
        <dbReference type="ARBA" id="ARBA00023136"/>
    </source>
</evidence>
<keyword evidence="3" id="KW-1003">Cell membrane</keyword>
<dbReference type="InterPro" id="IPR005496">
    <property type="entry name" value="Integral_membrane_TerC"/>
</dbReference>
<dbReference type="PANTHER" id="PTHR22777">
    <property type="entry name" value="HEMOLYSIN-RELATED"/>
    <property type="match status" value="1"/>
</dbReference>
<organism evidence="12 13">
    <name type="scientific">Paracidovorax wautersii</name>
    <dbReference type="NCBI Taxonomy" id="1177982"/>
    <lineage>
        <taxon>Bacteria</taxon>
        <taxon>Pseudomonadati</taxon>
        <taxon>Pseudomonadota</taxon>
        <taxon>Betaproteobacteria</taxon>
        <taxon>Burkholderiales</taxon>
        <taxon>Comamonadaceae</taxon>
        <taxon>Paracidovorax</taxon>
    </lineage>
</organism>
<dbReference type="Pfam" id="PF00571">
    <property type="entry name" value="CBS"/>
    <property type="match status" value="1"/>
</dbReference>
<comment type="similarity">
    <text evidence="2">Belongs to the UPF0053 family.</text>
</comment>
<accession>A0A7V8FKU7</accession>
<comment type="subcellular location">
    <subcellularLocation>
        <location evidence="1">Cell membrane</location>
        <topology evidence="1">Multi-pass membrane protein</topology>
    </subcellularLocation>
</comment>
<dbReference type="Gene3D" id="3.30.465.10">
    <property type="match status" value="1"/>
</dbReference>
<feature type="domain" description="CBS" evidence="11">
    <location>
        <begin position="374"/>
        <end position="431"/>
    </location>
</feature>
<reference evidence="13" key="1">
    <citation type="journal article" date="2020" name="MBio">
        <title>Horizontal gene transfer to a defensive symbiont with a reduced genome amongst a multipartite beetle microbiome.</title>
        <authorList>
            <person name="Waterworth S.C."/>
            <person name="Florez L.V."/>
            <person name="Rees E.R."/>
            <person name="Hertweck C."/>
            <person name="Kaltenpoth M."/>
            <person name="Kwan J.C."/>
        </authorList>
    </citation>
    <scope>NUCLEOTIDE SEQUENCE [LARGE SCALE GENOMIC DNA]</scope>
</reference>
<evidence type="ECO:0000256" key="5">
    <source>
        <dbReference type="ARBA" id="ARBA00022737"/>
    </source>
</evidence>
<proteinExistence type="inferred from homology"/>
<dbReference type="CDD" id="cd04590">
    <property type="entry name" value="CBS_pair_CorC_HlyC_assoc"/>
    <property type="match status" value="1"/>
</dbReference>
<evidence type="ECO:0000256" key="9">
    <source>
        <dbReference type="PROSITE-ProRule" id="PRU00703"/>
    </source>
</evidence>
<keyword evidence="4 10" id="KW-0812">Transmembrane</keyword>
<dbReference type="PANTHER" id="PTHR22777:SF15">
    <property type="entry name" value="UPF0053 INNER MEMBRANE PROTEIN YOAE"/>
    <property type="match status" value="1"/>
</dbReference>
<dbReference type="InterPro" id="IPR044751">
    <property type="entry name" value="Ion_transp-like_CBS"/>
</dbReference>
<keyword evidence="5" id="KW-0677">Repeat</keyword>
<dbReference type="Gene3D" id="3.10.580.10">
    <property type="entry name" value="CBS-domain"/>
    <property type="match status" value="1"/>
</dbReference>
<dbReference type="Proteomes" id="UP000461670">
    <property type="component" value="Unassembled WGS sequence"/>
</dbReference>